<evidence type="ECO:0000256" key="1">
    <source>
        <dbReference type="ARBA" id="ARBA00004193"/>
    </source>
</evidence>
<dbReference type="PROSITE" id="PS51318">
    <property type="entry name" value="TAT"/>
    <property type="match status" value="1"/>
</dbReference>
<name>A0A7Z0D083_9MICO</name>
<dbReference type="InterPro" id="IPR006311">
    <property type="entry name" value="TAT_signal"/>
</dbReference>
<organism evidence="6 7">
    <name type="scientific">Spelaeicoccus albus</name>
    <dbReference type="NCBI Taxonomy" id="1280376"/>
    <lineage>
        <taxon>Bacteria</taxon>
        <taxon>Bacillati</taxon>
        <taxon>Actinomycetota</taxon>
        <taxon>Actinomycetes</taxon>
        <taxon>Micrococcales</taxon>
        <taxon>Brevibacteriaceae</taxon>
        <taxon>Spelaeicoccus</taxon>
    </lineage>
</organism>
<comment type="subcellular location">
    <subcellularLocation>
        <location evidence="1">Cell membrane</location>
        <topology evidence="1">Lipid-anchor</topology>
    </subcellularLocation>
</comment>
<evidence type="ECO:0000256" key="3">
    <source>
        <dbReference type="ARBA" id="ARBA00022448"/>
    </source>
</evidence>
<accession>A0A7Z0D083</accession>
<dbReference type="Gene3D" id="3.10.105.10">
    <property type="entry name" value="Dipeptide-binding Protein, Domain 3"/>
    <property type="match status" value="1"/>
</dbReference>
<dbReference type="InterPro" id="IPR030678">
    <property type="entry name" value="Peptide/Ni-bd"/>
</dbReference>
<dbReference type="PANTHER" id="PTHR30290:SF9">
    <property type="entry name" value="OLIGOPEPTIDE-BINDING PROTEIN APPA"/>
    <property type="match status" value="1"/>
</dbReference>
<dbReference type="Pfam" id="PF00496">
    <property type="entry name" value="SBP_bac_5"/>
    <property type="match status" value="1"/>
</dbReference>
<comment type="caution">
    <text evidence="6">The sequence shown here is derived from an EMBL/GenBank/DDBJ whole genome shotgun (WGS) entry which is preliminary data.</text>
</comment>
<dbReference type="PANTHER" id="PTHR30290">
    <property type="entry name" value="PERIPLASMIC BINDING COMPONENT OF ABC TRANSPORTER"/>
    <property type="match status" value="1"/>
</dbReference>
<dbReference type="RefSeq" id="WP_218852301.1">
    <property type="nucleotide sequence ID" value="NZ_JACBZP010000001.1"/>
</dbReference>
<dbReference type="Gene3D" id="3.40.190.10">
    <property type="entry name" value="Periplasmic binding protein-like II"/>
    <property type="match status" value="1"/>
</dbReference>
<evidence type="ECO:0000256" key="4">
    <source>
        <dbReference type="ARBA" id="ARBA00022729"/>
    </source>
</evidence>
<dbReference type="Proteomes" id="UP000539111">
    <property type="component" value="Unassembled WGS sequence"/>
</dbReference>
<dbReference type="EMBL" id="JACBZP010000001">
    <property type="protein sequence ID" value="NYI67044.1"/>
    <property type="molecule type" value="Genomic_DNA"/>
</dbReference>
<evidence type="ECO:0000259" key="5">
    <source>
        <dbReference type="Pfam" id="PF00496"/>
    </source>
</evidence>
<dbReference type="GO" id="GO:0043190">
    <property type="term" value="C:ATP-binding cassette (ABC) transporter complex"/>
    <property type="evidence" value="ECO:0007669"/>
    <property type="project" value="InterPro"/>
</dbReference>
<keyword evidence="7" id="KW-1185">Reference proteome</keyword>
<sequence>MPSEKVRPTRRAVLQTAGLSIAALSAAGLLNGCGQADSTESKARKLRVAQSADPLTLDPQLQGDLVSMNVLINIFDTLTTRDVHGKLRPRLALEWGAPDRLTWRFKLRKGVKFHNGEKLDAHAVKFSIERLLDPKTKSPIVELIYVKGVTVVDDYTVDFNMSRPDPIIPEKVSLFGGVIVPPQYISRVGSKQFATHPVGSGPYKFVSWKRDDHLKLVAADDHWDGTPAFKRLEFLPMPNPASELAALQSDGVDLVSGLTPEAALQLKGYKGVKLQTFPGIRTSFISLDTEDKILKDPAVRRALNHAVNVPMLIREVLDGKARVAPTMIPRESFGFDPRVKPFARSVSKAKRMLAEAGYPNGFTTTFTASNADTLVAQAIKGLLAKAGVHVELKLLDPGTFSERLTSTNSRALGPMYLTASTGWTLDGEATMQSYVRSDRRQSRLKSKKADSLIDRIENQIDPDKRLTAFKEIQRFLHDEAPFIYLYQIDLLYATDEVATWTPNVIGTLSMDSAEVNHG</sequence>
<evidence type="ECO:0000256" key="2">
    <source>
        <dbReference type="ARBA" id="ARBA00005695"/>
    </source>
</evidence>
<dbReference type="AlphaFoldDB" id="A0A7Z0D083"/>
<reference evidence="6 7" key="1">
    <citation type="submission" date="2020-07" db="EMBL/GenBank/DDBJ databases">
        <title>Sequencing the genomes of 1000 actinobacteria strains.</title>
        <authorList>
            <person name="Klenk H.-P."/>
        </authorList>
    </citation>
    <scope>NUCLEOTIDE SEQUENCE [LARGE SCALE GENOMIC DNA]</scope>
    <source>
        <strain evidence="6 7">DSM 26341</strain>
    </source>
</reference>
<dbReference type="PROSITE" id="PS01040">
    <property type="entry name" value="SBP_BACTERIAL_5"/>
    <property type="match status" value="1"/>
</dbReference>
<comment type="similarity">
    <text evidence="2">Belongs to the bacterial solute-binding protein 5 family.</text>
</comment>
<evidence type="ECO:0000313" key="7">
    <source>
        <dbReference type="Proteomes" id="UP000539111"/>
    </source>
</evidence>
<dbReference type="InterPro" id="IPR023765">
    <property type="entry name" value="SBP_5_CS"/>
</dbReference>
<keyword evidence="3" id="KW-0813">Transport</keyword>
<dbReference type="SUPFAM" id="SSF53850">
    <property type="entry name" value="Periplasmic binding protein-like II"/>
    <property type="match status" value="1"/>
</dbReference>
<keyword evidence="4" id="KW-0732">Signal</keyword>
<dbReference type="Gene3D" id="3.90.76.10">
    <property type="entry name" value="Dipeptide-binding Protein, Domain 1"/>
    <property type="match status" value="1"/>
</dbReference>
<feature type="domain" description="Solute-binding protein family 5" evidence="5">
    <location>
        <begin position="86"/>
        <end position="439"/>
    </location>
</feature>
<dbReference type="GO" id="GO:1904680">
    <property type="term" value="F:peptide transmembrane transporter activity"/>
    <property type="evidence" value="ECO:0007669"/>
    <property type="project" value="TreeGrafter"/>
</dbReference>
<dbReference type="InterPro" id="IPR000914">
    <property type="entry name" value="SBP_5_dom"/>
</dbReference>
<dbReference type="InterPro" id="IPR039424">
    <property type="entry name" value="SBP_5"/>
</dbReference>
<evidence type="ECO:0000313" key="6">
    <source>
        <dbReference type="EMBL" id="NYI67044.1"/>
    </source>
</evidence>
<proteinExistence type="inferred from homology"/>
<dbReference type="GO" id="GO:0042597">
    <property type="term" value="C:periplasmic space"/>
    <property type="evidence" value="ECO:0007669"/>
    <property type="project" value="UniProtKB-ARBA"/>
</dbReference>
<protein>
    <submittedName>
        <fullName evidence="6">Peptide/nickel transport system substrate-binding protein</fullName>
    </submittedName>
</protein>
<gene>
    <name evidence="6" type="ORF">BJY26_001350</name>
</gene>
<dbReference type="PIRSF" id="PIRSF002741">
    <property type="entry name" value="MppA"/>
    <property type="match status" value="1"/>
</dbReference>
<dbReference type="GO" id="GO:0015833">
    <property type="term" value="P:peptide transport"/>
    <property type="evidence" value="ECO:0007669"/>
    <property type="project" value="TreeGrafter"/>
</dbReference>